<evidence type="ECO:0000313" key="3">
    <source>
        <dbReference type="Proteomes" id="UP000004725"/>
    </source>
</evidence>
<protein>
    <submittedName>
        <fullName evidence="2">Uncharacterized protein</fullName>
    </submittedName>
</protein>
<dbReference type="Proteomes" id="UP000004725">
    <property type="component" value="Unassembled WGS sequence"/>
</dbReference>
<evidence type="ECO:0000313" key="4">
    <source>
        <dbReference type="Proteomes" id="UP000092661"/>
    </source>
</evidence>
<reference evidence="2 3" key="1">
    <citation type="journal article" date="2012" name="J. Bacteriol.">
        <title>Genome Sequence of the Antarctic Psychrophile Bacterium Planococcus antarcticus DSM 14505.</title>
        <authorList>
            <person name="Margolles A."/>
            <person name="Gueimonde M."/>
            <person name="Sanchez B."/>
        </authorList>
    </citation>
    <scope>NUCLEOTIDE SEQUENCE [LARGE SCALE GENOMIC DNA]</scope>
    <source>
        <strain evidence="2 3">DSM 14505</strain>
    </source>
</reference>
<dbReference type="AlphaFoldDB" id="A0A1C7DEF8"/>
<keyword evidence="4" id="KW-1185">Reference proteome</keyword>
<reference evidence="4" key="2">
    <citation type="submission" date="2016-07" db="EMBL/GenBank/DDBJ databases">
        <authorList>
            <person name="See-Too W.S."/>
        </authorList>
    </citation>
    <scope>NUCLEOTIDE SEQUENCE [LARGE SCALE GENOMIC DNA]</scope>
    <source>
        <strain evidence="4">DSM 14505</strain>
    </source>
</reference>
<evidence type="ECO:0000313" key="1">
    <source>
        <dbReference type="EMBL" id="ANU09828.1"/>
    </source>
</evidence>
<accession>A0A1C7DEF8</accession>
<name>A0A1C7DEF8_9BACL</name>
<sequence>MTKKPYEGPVPKVARRPSLIRLLSSVEKELFQGTKNCRAIGNLDKEVGHMHRITFRMFFSSPPIRPVVENTQLPVRTQLNLFSRLEWRSVKKCLQA</sequence>
<gene>
    <name evidence="2" type="ORF">A1A1_05147</name>
    <name evidence="1" type="ORF">BBH88_05700</name>
</gene>
<proteinExistence type="predicted"/>
<dbReference type="EMBL" id="CP016534">
    <property type="protein sequence ID" value="ANU09828.1"/>
    <property type="molecule type" value="Genomic_DNA"/>
</dbReference>
<organism evidence="2 3">
    <name type="scientific">Planococcus antarcticus DSM 14505</name>
    <dbReference type="NCBI Taxonomy" id="1185653"/>
    <lineage>
        <taxon>Bacteria</taxon>
        <taxon>Bacillati</taxon>
        <taxon>Bacillota</taxon>
        <taxon>Bacilli</taxon>
        <taxon>Bacillales</taxon>
        <taxon>Caryophanaceae</taxon>
        <taxon>Planococcus</taxon>
    </lineage>
</organism>
<reference evidence="1" key="3">
    <citation type="submission" date="2016-10" db="EMBL/GenBank/DDBJ databases">
        <authorList>
            <person name="See-Too W.S."/>
        </authorList>
    </citation>
    <scope>NUCLEOTIDE SEQUENCE</scope>
    <source>
        <strain evidence="1">DSM 14505</strain>
    </source>
</reference>
<dbReference type="KEGG" id="pana:BBH88_05700"/>
<dbReference type="RefSeq" id="WP_006829037.1">
    <property type="nucleotide sequence ID" value="NZ_AJYB01000014.1"/>
</dbReference>
<evidence type="ECO:0000313" key="2">
    <source>
        <dbReference type="EMBL" id="EIM07569.1"/>
    </source>
</evidence>
<dbReference type="EMBL" id="AJYB01000014">
    <property type="protein sequence ID" value="EIM07569.1"/>
    <property type="molecule type" value="Genomic_DNA"/>
</dbReference>
<dbReference type="OrthoDB" id="2428085at2"/>
<dbReference type="Proteomes" id="UP000092661">
    <property type="component" value="Chromosome"/>
</dbReference>